<keyword evidence="8" id="KW-0998">Cell outer membrane</keyword>
<evidence type="ECO:0000256" key="7">
    <source>
        <dbReference type="ARBA" id="ARBA00023136"/>
    </source>
</evidence>
<keyword evidence="7" id="KW-0472">Membrane</keyword>
<dbReference type="InterPro" id="IPR037224">
    <property type="entry name" value="PapC_N_sf"/>
</dbReference>
<dbReference type="Gene3D" id="2.60.40.2610">
    <property type="entry name" value="Outer membrane usher protein FimD, plug domain"/>
    <property type="match status" value="1"/>
</dbReference>
<dbReference type="EMBL" id="NJGC01000009">
    <property type="protein sequence ID" value="PAM71808.1"/>
    <property type="molecule type" value="Genomic_DNA"/>
</dbReference>
<dbReference type="Gene3D" id="2.60.40.2070">
    <property type="match status" value="1"/>
</dbReference>
<dbReference type="AlphaFoldDB" id="A0A270MXV3"/>
<comment type="subcellular location">
    <subcellularLocation>
        <location evidence="1">Cell outer membrane</location>
        <topology evidence="1">Multi-pass membrane protein</topology>
    </subcellularLocation>
</comment>
<evidence type="ECO:0000256" key="6">
    <source>
        <dbReference type="ARBA" id="ARBA00022729"/>
    </source>
</evidence>
<feature type="domain" description="PapC-like C-terminal" evidence="9">
    <location>
        <begin position="789"/>
        <end position="844"/>
    </location>
</feature>
<dbReference type="GO" id="GO:0009297">
    <property type="term" value="P:pilus assembly"/>
    <property type="evidence" value="ECO:0007669"/>
    <property type="project" value="InterPro"/>
</dbReference>
<dbReference type="Proteomes" id="UP000216433">
    <property type="component" value="Unassembled WGS sequence"/>
</dbReference>
<keyword evidence="4" id="KW-1134">Transmembrane beta strand</keyword>
<evidence type="ECO:0000259" key="10">
    <source>
        <dbReference type="Pfam" id="PF13954"/>
    </source>
</evidence>
<dbReference type="PANTHER" id="PTHR30451:SF5">
    <property type="entry name" value="SLR0019 PROTEIN"/>
    <property type="match status" value="1"/>
</dbReference>
<keyword evidence="3" id="KW-0813">Transport</keyword>
<reference evidence="11 13" key="1">
    <citation type="submission" date="2017-06" db="EMBL/GenBank/DDBJ databases">
        <title>Genome sequencing and assembly of Stenotrophomonas maltophilia DF07.</title>
        <authorList>
            <person name="Iyer R."/>
        </authorList>
    </citation>
    <scope>NUCLEOTIDE SEQUENCE [LARGE SCALE GENOMIC DNA]</scope>
    <source>
        <strain evidence="11 13">DF07</strain>
        <plasmid evidence="11">unnamed1</plasmid>
    </source>
</reference>
<dbReference type="EMBL" id="NJGC01000149">
    <property type="protein sequence ID" value="PAM64651.1"/>
    <property type="molecule type" value="Genomic_DNA"/>
</dbReference>
<dbReference type="GO" id="GO:0009279">
    <property type="term" value="C:cell outer membrane"/>
    <property type="evidence" value="ECO:0007669"/>
    <property type="project" value="UniProtKB-SubCell"/>
</dbReference>
<evidence type="ECO:0008006" key="14">
    <source>
        <dbReference type="Google" id="ProtNLM"/>
    </source>
</evidence>
<evidence type="ECO:0000256" key="5">
    <source>
        <dbReference type="ARBA" id="ARBA00022692"/>
    </source>
</evidence>
<dbReference type="PANTHER" id="PTHR30451">
    <property type="entry name" value="OUTER MEMBRANE USHER PROTEIN"/>
    <property type="match status" value="1"/>
</dbReference>
<organism evidence="11 13">
    <name type="scientific">Stenotrophomonas maltophilia</name>
    <name type="common">Pseudomonas maltophilia</name>
    <name type="synonym">Xanthomonas maltophilia</name>
    <dbReference type="NCBI Taxonomy" id="40324"/>
    <lineage>
        <taxon>Bacteria</taxon>
        <taxon>Pseudomonadati</taxon>
        <taxon>Pseudomonadota</taxon>
        <taxon>Gammaproteobacteria</taxon>
        <taxon>Lysobacterales</taxon>
        <taxon>Lysobacteraceae</taxon>
        <taxon>Stenotrophomonas</taxon>
        <taxon>Stenotrophomonas maltophilia group</taxon>
    </lineage>
</organism>
<evidence type="ECO:0000259" key="9">
    <source>
        <dbReference type="Pfam" id="PF13953"/>
    </source>
</evidence>
<comment type="similarity">
    <text evidence="2">Belongs to the fimbrial export usher family.</text>
</comment>
<protein>
    <recommendedName>
        <fullName evidence="14">Fimbrial biogenesis outer membrane usher protein</fullName>
    </recommendedName>
</protein>
<dbReference type="Pfam" id="PF13954">
    <property type="entry name" value="PapC_N"/>
    <property type="match status" value="1"/>
</dbReference>
<dbReference type="InterPro" id="IPR042186">
    <property type="entry name" value="FimD_plug_dom"/>
</dbReference>
<keyword evidence="5" id="KW-0812">Transmembrane</keyword>
<dbReference type="InterPro" id="IPR025885">
    <property type="entry name" value="PapC_N"/>
</dbReference>
<gene>
    <name evidence="12" type="ORF">CEK00_09450</name>
    <name evidence="11" type="ORF">CEK00_21770</name>
</gene>
<evidence type="ECO:0000256" key="1">
    <source>
        <dbReference type="ARBA" id="ARBA00004571"/>
    </source>
</evidence>
<dbReference type="InterPro" id="IPR000015">
    <property type="entry name" value="Fimb_usher"/>
</dbReference>
<dbReference type="Pfam" id="PF00577">
    <property type="entry name" value="Usher"/>
    <property type="match status" value="1"/>
</dbReference>
<comment type="caution">
    <text evidence="11">The sequence shown here is derived from an EMBL/GenBank/DDBJ whole genome shotgun (WGS) entry which is preliminary data.</text>
</comment>
<dbReference type="SUPFAM" id="SSF141729">
    <property type="entry name" value="FimD N-terminal domain-like"/>
    <property type="match status" value="1"/>
</dbReference>
<evidence type="ECO:0000256" key="3">
    <source>
        <dbReference type="ARBA" id="ARBA00022448"/>
    </source>
</evidence>
<dbReference type="InterPro" id="IPR025949">
    <property type="entry name" value="PapC-like_C"/>
</dbReference>
<dbReference type="Gene3D" id="2.60.40.3110">
    <property type="match status" value="1"/>
</dbReference>
<evidence type="ECO:0000256" key="4">
    <source>
        <dbReference type="ARBA" id="ARBA00022452"/>
    </source>
</evidence>
<accession>A0A270MXV3</accession>
<evidence type="ECO:0000256" key="2">
    <source>
        <dbReference type="ARBA" id="ARBA00008064"/>
    </source>
</evidence>
<evidence type="ECO:0000256" key="8">
    <source>
        <dbReference type="ARBA" id="ARBA00023237"/>
    </source>
</evidence>
<proteinExistence type="inferred from homology"/>
<geneLocation type="plasmid" evidence="11">
    <name>unnamed1</name>
</geneLocation>
<evidence type="ECO:0000313" key="12">
    <source>
        <dbReference type="EMBL" id="PAM71808.1"/>
    </source>
</evidence>
<dbReference type="Pfam" id="PF13953">
    <property type="entry name" value="PapC_C"/>
    <property type="match status" value="1"/>
</dbReference>
<sequence>MAPAPLMHTRIEVNRMINLLSMQTWLTAVPLRPRLRRSRAVLLLTAVASPAALAAPPGHVQFNRNFLLGGAAEALDLDRFEAGHTLAPGMYTLDVSVNDTWVARAPVHLVDTPDGALAPCVADADLQRWGIVPLVAGEASGANDVANDVDPCRPLHQRMPYATAQLDALQLTLNLNIPQRFLARRARDWVDPSQWEQGTTAALLDYSANVHAARVQQQTLQSASLGYRLGFNSGPWRLRHTGFVRREDHAPLRHDHGETYLQRDLQRWNASLRAGEGFTPGDLFSSAAFTGVQVASDDRMLPQSQRGYAPLIEGVAESAARIRVYQQGRLLHETNVAPGPFRIEDLYATAYNGELEVVITEADGRERRYLQPFSAVAQLLRPGQYRFSASAGQAGNGTQSQTTPLLEATWRGGWTNTTTVHAGFRSARHYHAAVAGAAFNTRLGGMSADVTATTARRPGGRQWRGQAYRTTFSRDISATGTHLSVAAYRYSTRHYLDLVDLLPRHADTTTQAALGTPRSRSRFDISASQTLPGSRGRLWVNGSWLSYWDDLAAQASFSAGYSHVWRAASYAITARRSASSGTGQWRTPAETSISLTVSVPLGRAAYAPTLMASSFHSPRAQQARLGLSASASDRLNYYGGIERSPAGALGADAGLFYQGHQATANINAVVTGRQRQFSAGATGGIVAHAGGLTFAHALGETFGLVHAPDAQGATVDHGRMRVDRRGYAVVPHLTPYRAARVEVDPRGIPETVRFTSTSKVAVPTAGAMVRLPFTTETLGSQHTFIALASSGEAIPFGAKIVDDQGDVLGIVGQSGQAWFTAAPDVGRVRIHWRDGAERRSCGIDLGEVLPVRNCETLIRDTAESPRPEPGRPTSAP</sequence>
<evidence type="ECO:0000313" key="11">
    <source>
        <dbReference type="EMBL" id="PAM64651.1"/>
    </source>
</evidence>
<keyword evidence="6" id="KW-0732">Signal</keyword>
<name>A0A270MXV3_STEMA</name>
<dbReference type="InterPro" id="IPR043142">
    <property type="entry name" value="PapC-like_C_sf"/>
</dbReference>
<dbReference type="GO" id="GO:0015473">
    <property type="term" value="F:fimbrial usher porin activity"/>
    <property type="evidence" value="ECO:0007669"/>
    <property type="project" value="InterPro"/>
</dbReference>
<dbReference type="Gene3D" id="3.10.20.410">
    <property type="match status" value="1"/>
</dbReference>
<evidence type="ECO:0000313" key="13">
    <source>
        <dbReference type="Proteomes" id="UP000216433"/>
    </source>
</evidence>
<feature type="domain" description="PapC N-terminal" evidence="10">
    <location>
        <begin position="61"/>
        <end position="209"/>
    </location>
</feature>
<keyword evidence="11" id="KW-0614">Plasmid</keyword>